<evidence type="ECO:0000313" key="1">
    <source>
        <dbReference type="EMBL" id="KFX42855.1"/>
    </source>
</evidence>
<reference evidence="1" key="1">
    <citation type="journal article" date="2014" name="PLoS Genet.">
        <title>Signature Gene Expression Reveals Novel Clues to the Molecular Mechanisms of Dimorphic Transition in Penicillium marneffei.</title>
        <authorList>
            <person name="Yang E."/>
            <person name="Wang G."/>
            <person name="Cai J."/>
            <person name="Woo P.C."/>
            <person name="Lau S.K."/>
            <person name="Yuen K.-Y."/>
            <person name="Chow W.-N."/>
            <person name="Lin X."/>
        </authorList>
    </citation>
    <scope>NUCLEOTIDE SEQUENCE [LARGE SCALE GENOMIC DNA]</scope>
    <source>
        <strain evidence="1">PM1</strain>
    </source>
</reference>
<dbReference type="HOGENOM" id="CLU_1817096_0_0_1"/>
<accession>A0A093USE7</accession>
<comment type="caution">
    <text evidence="1">The sequence shown here is derived from an EMBL/GenBank/DDBJ whole genome shotgun (WGS) entry which is preliminary data.</text>
</comment>
<name>A0A093USE7_TALMA</name>
<proteinExistence type="predicted"/>
<sequence length="163" mass="18993">MSMANDSSISLQDGECEEITEKRLTGQRLFFSWEKFPFSRTDTIFVEFPDMYGDGYSGMRIGDISSQPTLVKQMNVCDSLRTNDLVQRTSHPNLVNLTGMSRTRNEVFFSYERTGASLTKLHAFSGEMWWQWPLFAKRSETHKHFVCETTDQDIDFTRLDIYQ</sequence>
<protein>
    <submittedName>
        <fullName evidence="1">Glycoprotein G</fullName>
    </submittedName>
</protein>
<dbReference type="AlphaFoldDB" id="A0A093USE7"/>
<dbReference type="EMBL" id="JPOX01000040">
    <property type="protein sequence ID" value="KFX42855.1"/>
    <property type="molecule type" value="Genomic_DNA"/>
</dbReference>
<gene>
    <name evidence="1" type="ORF">GQ26_0400440</name>
</gene>
<organism evidence="1">
    <name type="scientific">Talaromyces marneffei PM1</name>
    <dbReference type="NCBI Taxonomy" id="1077442"/>
    <lineage>
        <taxon>Eukaryota</taxon>
        <taxon>Fungi</taxon>
        <taxon>Dikarya</taxon>
        <taxon>Ascomycota</taxon>
        <taxon>Pezizomycotina</taxon>
        <taxon>Eurotiomycetes</taxon>
        <taxon>Eurotiomycetidae</taxon>
        <taxon>Eurotiales</taxon>
        <taxon>Trichocomaceae</taxon>
        <taxon>Talaromyces</taxon>
        <taxon>Talaromyces sect. Talaromyces</taxon>
    </lineage>
</organism>